<dbReference type="EMBL" id="LYDR01000152">
    <property type="protein sequence ID" value="ODA28424.1"/>
    <property type="molecule type" value="Genomic_DNA"/>
</dbReference>
<organism evidence="2 3">
    <name type="scientific">Planctopirus hydrillae</name>
    <dbReference type="NCBI Taxonomy" id="1841610"/>
    <lineage>
        <taxon>Bacteria</taxon>
        <taxon>Pseudomonadati</taxon>
        <taxon>Planctomycetota</taxon>
        <taxon>Planctomycetia</taxon>
        <taxon>Planctomycetales</taxon>
        <taxon>Planctomycetaceae</taxon>
        <taxon>Planctopirus</taxon>
    </lineage>
</organism>
<dbReference type="PANTHER" id="PTHR38013:SF1">
    <property type="entry name" value="GLYCOPROTEIN_POLYSACCHARIDE METABOLISM"/>
    <property type="match status" value="1"/>
</dbReference>
<sequence>MRTLFHFSSGQNSRFHARTTELVVKIPASQFQFQLHSSNGAMELRKTSGRDISGGLVMARLWKKIAGQGLCQLVALLALCSSGTVQAQLGTFQPDDRSRGIQGVDPRLAQPRLLPPTPQFPQPNLPRWKMGIEGEDFDVGVRVTEVYRPTPASRAGIEVDDIIITVNGYQVGIVNGQLFDIGEEFQKRADSRGYVNLLIWNHRDRTLANRVVRLERSLIPNPPSRLSTLVGTVTYRERMALPPNSVVEVRLVDITDNPRFPRVLVDEVIENPRSVPVSFRLNFDGDEIDQRRIYAIDAQIWTQGRLQWSTATPVQVITRGNPNRSIDLVLTRAVVAPVFDGGFGR</sequence>
<evidence type="ECO:0000313" key="2">
    <source>
        <dbReference type="EMBL" id="ODA28424.1"/>
    </source>
</evidence>
<dbReference type="InterPro" id="IPR036034">
    <property type="entry name" value="PDZ_sf"/>
</dbReference>
<evidence type="ECO:0000259" key="1">
    <source>
        <dbReference type="Pfam" id="PF00595"/>
    </source>
</evidence>
<dbReference type="InterPro" id="IPR053196">
    <property type="entry name" value="Lipoprotein_YbaY-like"/>
</dbReference>
<dbReference type="Gene3D" id="2.30.42.10">
    <property type="match status" value="1"/>
</dbReference>
<dbReference type="SUPFAM" id="SSF50156">
    <property type="entry name" value="PDZ domain-like"/>
    <property type="match status" value="1"/>
</dbReference>
<dbReference type="Pfam" id="PF09619">
    <property type="entry name" value="YscW"/>
    <property type="match status" value="1"/>
</dbReference>
<comment type="caution">
    <text evidence="2">The sequence shown here is derived from an EMBL/GenBank/DDBJ whole genome shotgun (WGS) entry which is preliminary data.</text>
</comment>
<accession>A0A1C3E5B3</accession>
<dbReference type="InterPro" id="IPR001478">
    <property type="entry name" value="PDZ"/>
</dbReference>
<dbReference type="STRING" id="1841610.A6X21_11880"/>
<dbReference type="OrthoDB" id="265657at2"/>
<dbReference type="AlphaFoldDB" id="A0A1C3E5B3"/>
<dbReference type="PANTHER" id="PTHR38013">
    <property type="entry name" value="GLYCOPROTEIN/POLYSACCHARIDE METABOLISM"/>
    <property type="match status" value="1"/>
</dbReference>
<dbReference type="Pfam" id="PF00595">
    <property type="entry name" value="PDZ"/>
    <property type="match status" value="1"/>
</dbReference>
<feature type="domain" description="PDZ" evidence="1">
    <location>
        <begin position="134"/>
        <end position="169"/>
    </location>
</feature>
<proteinExistence type="predicted"/>
<dbReference type="Proteomes" id="UP000094828">
    <property type="component" value="Unassembled WGS sequence"/>
</dbReference>
<gene>
    <name evidence="2" type="ORF">A6X21_11880</name>
</gene>
<reference evidence="2 3" key="1">
    <citation type="submission" date="2016-05" db="EMBL/GenBank/DDBJ databases">
        <title>Genomic and physiological characterization of Planctopirus sp. isolated from fresh water lake.</title>
        <authorList>
            <person name="Subhash Y."/>
            <person name="Ramana C."/>
        </authorList>
    </citation>
    <scope>NUCLEOTIDE SEQUENCE [LARGE SCALE GENOMIC DNA]</scope>
    <source>
        <strain evidence="2 3">JC280</strain>
    </source>
</reference>
<protein>
    <recommendedName>
        <fullName evidence="1">PDZ domain-containing protein</fullName>
    </recommendedName>
</protein>
<keyword evidence="3" id="KW-1185">Reference proteome</keyword>
<evidence type="ECO:0000313" key="3">
    <source>
        <dbReference type="Proteomes" id="UP000094828"/>
    </source>
</evidence>
<name>A0A1C3E5B3_9PLAN</name>
<dbReference type="InterPro" id="IPR039366">
    <property type="entry name" value="Pilotin"/>
</dbReference>